<dbReference type="InterPro" id="IPR056534">
    <property type="entry name" value="Beta-prop_NWD2_C"/>
</dbReference>
<evidence type="ECO:0000259" key="7">
    <source>
        <dbReference type="Pfam" id="PF25469"/>
    </source>
</evidence>
<feature type="compositionally biased region" description="Acidic residues" evidence="4">
    <location>
        <begin position="33"/>
        <end position="42"/>
    </location>
</feature>
<accession>A0A0L8GSN5</accession>
<dbReference type="Pfam" id="PF00400">
    <property type="entry name" value="WD40"/>
    <property type="match status" value="1"/>
</dbReference>
<feature type="compositionally biased region" description="Basic and acidic residues" evidence="4">
    <location>
        <begin position="43"/>
        <end position="56"/>
    </location>
</feature>
<dbReference type="Pfam" id="PF13271">
    <property type="entry name" value="DUF4062"/>
    <property type="match status" value="1"/>
</dbReference>
<dbReference type="InterPro" id="IPR019775">
    <property type="entry name" value="WD40_repeat_CS"/>
</dbReference>
<organism evidence="8">
    <name type="scientific">Octopus bimaculoides</name>
    <name type="common">California two-spotted octopus</name>
    <dbReference type="NCBI Taxonomy" id="37653"/>
    <lineage>
        <taxon>Eukaryota</taxon>
        <taxon>Metazoa</taxon>
        <taxon>Spiralia</taxon>
        <taxon>Lophotrochozoa</taxon>
        <taxon>Mollusca</taxon>
        <taxon>Cephalopoda</taxon>
        <taxon>Coleoidea</taxon>
        <taxon>Octopodiformes</taxon>
        <taxon>Octopoda</taxon>
        <taxon>Incirrata</taxon>
        <taxon>Octopodidae</taxon>
        <taxon>Octopus</taxon>
    </lineage>
</organism>
<dbReference type="SUPFAM" id="SSF50998">
    <property type="entry name" value="Quinoprotein alcohol dehydrogenase-like"/>
    <property type="match status" value="2"/>
</dbReference>
<evidence type="ECO:0000256" key="1">
    <source>
        <dbReference type="ARBA" id="ARBA00022574"/>
    </source>
</evidence>
<dbReference type="EMBL" id="KQ420501">
    <property type="protein sequence ID" value="KOF80071.1"/>
    <property type="molecule type" value="Genomic_DNA"/>
</dbReference>
<dbReference type="PANTHER" id="PTHR19871">
    <property type="entry name" value="BETA TRANSDUCIN-RELATED PROTEIN"/>
    <property type="match status" value="1"/>
</dbReference>
<feature type="domain" description="NWD2 C-terminal beta-propeller" evidence="6">
    <location>
        <begin position="1114"/>
        <end position="1450"/>
    </location>
</feature>
<dbReference type="PROSITE" id="PS50082">
    <property type="entry name" value="WD_REPEATS_2"/>
    <property type="match status" value="1"/>
</dbReference>
<dbReference type="SUPFAM" id="SSF52540">
    <property type="entry name" value="P-loop containing nucleoside triphosphate hydrolases"/>
    <property type="match status" value="1"/>
</dbReference>
<dbReference type="Pfam" id="PF23586">
    <property type="entry name" value="Beta-prop_NWD2_C"/>
    <property type="match status" value="1"/>
</dbReference>
<feature type="region of interest" description="Disordered" evidence="4">
    <location>
        <begin position="1"/>
        <end position="56"/>
    </location>
</feature>
<dbReference type="InterPro" id="IPR001680">
    <property type="entry name" value="WD40_rpt"/>
</dbReference>
<evidence type="ECO:0000256" key="4">
    <source>
        <dbReference type="SAM" id="MobiDB-lite"/>
    </source>
</evidence>
<evidence type="ECO:0000313" key="8">
    <source>
        <dbReference type="EMBL" id="KOF80071.1"/>
    </source>
</evidence>
<dbReference type="STRING" id="37653.A0A0L8GSN5"/>
<feature type="repeat" description="WD" evidence="3">
    <location>
        <begin position="1073"/>
        <end position="1109"/>
    </location>
</feature>
<dbReference type="InterPro" id="IPR052752">
    <property type="entry name" value="NACHT-WD_repeat"/>
</dbReference>
<dbReference type="InterPro" id="IPR027417">
    <property type="entry name" value="P-loop_NTPase"/>
</dbReference>
<sequence>MDKDKEKEKEKEKDKEKEKEKEKEREKDKEKDENEEEEEEEAKQELTPEELAERERKEKERRERLYRLLIGCMQNLPSLGSKIVRIFTSSTFTDTTVERNALMERIYPKIKDFCRERYGLEFQVVDMRWGVRDEATDDHMTTQLCMQEIDNCQRLSMGPNFVVLLGQKYGYRPIPTLILATEFEMLRDCIKEEASELELLEMWYKRDDNYVPPVYVLQPISSILTNFNNKRHQRLQEADQATWWETFSKLTKIIRKAAQVSSWFTGNKKPVMILRFLGTTPCSSSIVPLLTTLSRQLSYIYDIQEEEVPDELAPLIQHFKKVMCSATAKKPLIIFLDSLDQLSAASGAHELSWVPRKLAPNVKLIVSTLPNYYNILENLNTIVESKENYVQILPLGHNLSSTILKHWLKNANRNITNEQWEVVNEAISKCNLPLYVKLVFDEICRWKSYKKPQPNQLGHSIHDSITKLLEKIENQHGKTLVAHALGYITASKNGLSETELEDLLSLDEKVLNDVYQYHLPPTRRIPPLLWTRIRNDLPGYLSEREADGVNVIGWYHRQFIDAAKERYLKNLNFVSEIHSNLAEYFIGTWGGGIPKPFEYSELQRQRFNLDDKHGEGDRKVPLQPLVFNNAEGVIVTRYNLRKLSELPYSLIRSYRYEDLYEKVIFNYRWLHAKLSSMPLQSLLADLEDLLEHTYDKEVKLIADAIRLSSSVLNHYPDMLGPQIIGRLLPYYNSHQKIHSLIDQCESEGLNNCALIPGHHCLQTPGGPLQYSLEGHPFAPFGIAVTTDGRYVVSVSNKFIIWDLSSGDVVRTVSPKIEGIMQNLSISPSDKYAVGYTNNKQIVICLIYTGDYYIINEPDGKFKGQVLGATVSNSHLAVWKEKEWYLMTIEGKFLNSFESELKMPILLVTFTEKGNNLVFLKNDDEDNNAMTLEISDHSVEPFEFHSGIVLTKEQTRLYTCIEISDNAVVSYKLSGNRWRYERTLDNNTEPVFSMALAPDEAYLLVTIPFGYKLYDLKKDTQKDLKLPHGVRNIPTKNQIFSLLAFTKNNHFVVAGVRRNLYVWDVKQGNMVKVLDAHFGRIIAMDAVRGKNNKVISSSIDKTIKVWNFDNILEDVHSIDRLEKPIESMNIAENVNLCVTTTRNGVGVWDMERGKLVHNLPGGSHNSIISSALITKDGKYVVVAESVGVVVWDAKTGKMMKKIAQANTQVVLLNDDNTRVISFSVVSEEKGHGSCFIFPDGDEVYRFDYAMKKFLKPVLTCSSLQLAVPATDKSCDTINIYNAKTGHLQFTMQLKYSNYKDIQEVVAMPHEAHQIAVVDSEKGNIIDLKKKTLIRSVMRWNGMSTKNGKHGLYAPSRGGMELLELKHGKTIRTFIPKVAEGVFNIQVFFAKNDQHVVYYHSGRRTIRVFRVSDAKMIANFKTHAAVNTMACNALGTSIVIGTVDGSVTLLTIADPEYQENLDYLRALPARQALPVQPPLLDANGEIISSKDHFGATLHISRFVAKAGIASQKQQSKACVLS</sequence>
<evidence type="ECO:0000256" key="2">
    <source>
        <dbReference type="ARBA" id="ARBA00022737"/>
    </source>
</evidence>
<dbReference type="Pfam" id="PF25469">
    <property type="entry name" value="WHD_NWD1"/>
    <property type="match status" value="1"/>
</dbReference>
<keyword evidence="1 3" id="KW-0853">WD repeat</keyword>
<dbReference type="InterPro" id="IPR011047">
    <property type="entry name" value="Quinoprotein_ADH-like_sf"/>
</dbReference>
<proteinExistence type="predicted"/>
<feature type="domain" description="NWD1/2-like winged helix-turn-helix" evidence="7">
    <location>
        <begin position="459"/>
        <end position="571"/>
    </location>
</feature>
<reference evidence="8" key="1">
    <citation type="submission" date="2015-07" db="EMBL/GenBank/DDBJ databases">
        <title>MeaNS - Measles Nucleotide Surveillance Program.</title>
        <authorList>
            <person name="Tran T."/>
            <person name="Druce J."/>
        </authorList>
    </citation>
    <scope>NUCLEOTIDE SEQUENCE</scope>
    <source>
        <strain evidence="8">UCB-OBI-ISO-001</strain>
        <tissue evidence="8">Gonad</tissue>
    </source>
</reference>
<dbReference type="PROSITE" id="PS00678">
    <property type="entry name" value="WD_REPEATS_1"/>
    <property type="match status" value="1"/>
</dbReference>
<dbReference type="Gene3D" id="2.130.10.10">
    <property type="entry name" value="YVTN repeat-like/Quinoprotein amine dehydrogenase"/>
    <property type="match status" value="4"/>
</dbReference>
<feature type="compositionally biased region" description="Basic and acidic residues" evidence="4">
    <location>
        <begin position="1"/>
        <end position="32"/>
    </location>
</feature>
<dbReference type="InterPro" id="IPR057588">
    <property type="entry name" value="NWD1/2-like_WH"/>
</dbReference>
<name>A0A0L8GSN5_OCTBM</name>
<feature type="domain" description="DUF4062" evidence="5">
    <location>
        <begin position="85"/>
        <end position="172"/>
    </location>
</feature>
<dbReference type="OrthoDB" id="2325716at2759"/>
<dbReference type="InterPro" id="IPR015943">
    <property type="entry name" value="WD40/YVTN_repeat-like_dom_sf"/>
</dbReference>
<dbReference type="SMART" id="SM00320">
    <property type="entry name" value="WD40"/>
    <property type="match status" value="6"/>
</dbReference>
<evidence type="ECO:0000256" key="3">
    <source>
        <dbReference type="PROSITE-ProRule" id="PRU00221"/>
    </source>
</evidence>
<keyword evidence="2" id="KW-0677">Repeat</keyword>
<protein>
    <submittedName>
        <fullName evidence="8">Uncharacterized protein</fullName>
    </submittedName>
</protein>
<dbReference type="PANTHER" id="PTHR19871:SF14">
    <property type="entry name" value="DUF4062 DOMAIN-CONTAINING PROTEIN"/>
    <property type="match status" value="1"/>
</dbReference>
<gene>
    <name evidence="8" type="ORF">OCBIM_22028478mg</name>
</gene>
<evidence type="ECO:0000259" key="6">
    <source>
        <dbReference type="Pfam" id="PF23586"/>
    </source>
</evidence>
<dbReference type="InterPro" id="IPR025139">
    <property type="entry name" value="DUF4062"/>
</dbReference>
<evidence type="ECO:0000259" key="5">
    <source>
        <dbReference type="Pfam" id="PF13271"/>
    </source>
</evidence>